<reference evidence="2" key="1">
    <citation type="journal article" date="2021" name="Front. Microbiol.">
        <title>Comprehensive Comparative Genomics and Phenotyping of Methylobacterium Species.</title>
        <authorList>
            <person name="Alessa O."/>
            <person name="Ogura Y."/>
            <person name="Fujitani Y."/>
            <person name="Takami H."/>
            <person name="Hayashi T."/>
            <person name="Sahin N."/>
            <person name="Tani A."/>
        </authorList>
    </citation>
    <scope>NUCLEOTIDE SEQUENCE</scope>
    <source>
        <strain evidence="2">KCTC 52305</strain>
    </source>
</reference>
<evidence type="ECO:0000256" key="1">
    <source>
        <dbReference type="SAM" id="SignalP"/>
    </source>
</evidence>
<dbReference type="EMBL" id="BPQH01000012">
    <property type="protein sequence ID" value="GJD51065.1"/>
    <property type="molecule type" value="Genomic_DNA"/>
</dbReference>
<evidence type="ECO:0000313" key="2">
    <source>
        <dbReference type="EMBL" id="GJD51065.1"/>
    </source>
</evidence>
<reference evidence="2" key="2">
    <citation type="submission" date="2021-08" db="EMBL/GenBank/DDBJ databases">
        <authorList>
            <person name="Tani A."/>
            <person name="Ola A."/>
            <person name="Ogura Y."/>
            <person name="Katsura K."/>
            <person name="Hayashi T."/>
        </authorList>
    </citation>
    <scope>NUCLEOTIDE SEQUENCE</scope>
    <source>
        <strain evidence="2">KCTC 52305</strain>
    </source>
</reference>
<accession>A0ABQ4R1Q4</accession>
<gene>
    <name evidence="2" type="ORF">OPKNFCMD_3816</name>
</gene>
<keyword evidence="1" id="KW-0732">Signal</keyword>
<name>A0ABQ4R1Q4_9HYPH</name>
<evidence type="ECO:0000313" key="3">
    <source>
        <dbReference type="Proteomes" id="UP001055167"/>
    </source>
</evidence>
<proteinExistence type="predicted"/>
<evidence type="ECO:0008006" key="4">
    <source>
        <dbReference type="Google" id="ProtNLM"/>
    </source>
</evidence>
<dbReference type="RefSeq" id="WP_128562141.1">
    <property type="nucleotide sequence ID" value="NZ_BPQH01000012.1"/>
</dbReference>
<comment type="caution">
    <text evidence="2">The sequence shown here is derived from an EMBL/GenBank/DDBJ whole genome shotgun (WGS) entry which is preliminary data.</text>
</comment>
<protein>
    <recommendedName>
        <fullName evidence="4">DUF697 domain-containing protein</fullName>
    </recommendedName>
</protein>
<feature type="chain" id="PRO_5045473668" description="DUF697 domain-containing protein" evidence="1">
    <location>
        <begin position="27"/>
        <end position="190"/>
    </location>
</feature>
<organism evidence="2 3">
    <name type="scientific">Methylobacterium crusticola</name>
    <dbReference type="NCBI Taxonomy" id="1697972"/>
    <lineage>
        <taxon>Bacteria</taxon>
        <taxon>Pseudomonadati</taxon>
        <taxon>Pseudomonadota</taxon>
        <taxon>Alphaproteobacteria</taxon>
        <taxon>Hyphomicrobiales</taxon>
        <taxon>Methylobacteriaceae</taxon>
        <taxon>Methylobacterium</taxon>
    </lineage>
</organism>
<sequence length="190" mass="19016">MRKLLLAVAAVAVAAVSLVLPFAAFAAVISPADISTDLCCTSVAALAAPTAVALPWGDWIALAGRELLPAVSTVLVAVVTWAVHRYVPLLGAFVSQALVERLVGNALAYALNDLEGAAKGKVLSVPLGSAVVASAAQRAVDAGLPWLVKQAGGPAGIAEKAFRSLHLEENATAAAVLGPALAQLKAGANA</sequence>
<dbReference type="Proteomes" id="UP001055167">
    <property type="component" value="Unassembled WGS sequence"/>
</dbReference>
<feature type="signal peptide" evidence="1">
    <location>
        <begin position="1"/>
        <end position="26"/>
    </location>
</feature>
<keyword evidence="3" id="KW-1185">Reference proteome</keyword>